<dbReference type="GO" id="GO:0016616">
    <property type="term" value="F:oxidoreductase activity, acting on the CH-OH group of donors, NAD or NADP as acceptor"/>
    <property type="evidence" value="ECO:0007669"/>
    <property type="project" value="InterPro"/>
</dbReference>
<dbReference type="InterPro" id="IPR051674">
    <property type="entry name" value="Malate_Decarboxylase"/>
</dbReference>
<evidence type="ECO:0000259" key="3">
    <source>
        <dbReference type="SMART" id="SM01274"/>
    </source>
</evidence>
<dbReference type="GO" id="GO:0051287">
    <property type="term" value="F:NAD binding"/>
    <property type="evidence" value="ECO:0007669"/>
    <property type="project" value="InterPro"/>
</dbReference>
<proteinExistence type="predicted"/>
<evidence type="ECO:0000313" key="5">
    <source>
        <dbReference type="Proteomes" id="UP000245657"/>
    </source>
</evidence>
<name>A0A2V2N7M0_9EURY</name>
<keyword evidence="1" id="KW-0560">Oxidoreductase</keyword>
<evidence type="ECO:0000313" key="4">
    <source>
        <dbReference type="EMBL" id="PWR71551.1"/>
    </source>
</evidence>
<feature type="domain" description="Malic enzyme NAD-binding" evidence="2">
    <location>
        <begin position="168"/>
        <end position="409"/>
    </location>
</feature>
<dbReference type="Proteomes" id="UP000245657">
    <property type="component" value="Unassembled WGS sequence"/>
</dbReference>
<dbReference type="InterPro" id="IPR037062">
    <property type="entry name" value="Malic_N_dom_sf"/>
</dbReference>
<dbReference type="RefSeq" id="WP_109969169.1">
    <property type="nucleotide sequence ID" value="NZ_CP176093.1"/>
</dbReference>
<dbReference type="Gene3D" id="3.40.50.720">
    <property type="entry name" value="NAD(P)-binding Rossmann-like Domain"/>
    <property type="match status" value="1"/>
</dbReference>
<feature type="domain" description="Malic enzyme N-terminal" evidence="3">
    <location>
        <begin position="18"/>
        <end position="151"/>
    </location>
</feature>
<protein>
    <submittedName>
        <fullName evidence="4">NAD-dependent malic enzyme</fullName>
    </submittedName>
</protein>
<dbReference type="EMBL" id="QGMY01000008">
    <property type="protein sequence ID" value="PWR71551.1"/>
    <property type="molecule type" value="Genomic_DNA"/>
</dbReference>
<dbReference type="Gene3D" id="3.40.50.10380">
    <property type="entry name" value="Malic enzyme, N-terminal domain"/>
    <property type="match status" value="1"/>
</dbReference>
<dbReference type="GO" id="GO:0004470">
    <property type="term" value="F:malic enzyme activity"/>
    <property type="evidence" value="ECO:0007669"/>
    <property type="project" value="InterPro"/>
</dbReference>
<dbReference type="OrthoDB" id="45556at2157"/>
<dbReference type="Pfam" id="PF03949">
    <property type="entry name" value="Malic_M"/>
    <property type="match status" value="1"/>
</dbReference>
<dbReference type="SMART" id="SM01274">
    <property type="entry name" value="malic"/>
    <property type="match status" value="1"/>
</dbReference>
<dbReference type="InterPro" id="IPR012301">
    <property type="entry name" value="Malic_N_dom"/>
</dbReference>
<dbReference type="Pfam" id="PF00390">
    <property type="entry name" value="malic"/>
    <property type="match status" value="1"/>
</dbReference>
<dbReference type="InterPro" id="IPR012302">
    <property type="entry name" value="Malic_NAD-bd"/>
</dbReference>
<sequence>MNSNIGQSKAILLHEKYCGKIGIHSKIRMDGNLPYVYTPGIADVAQKINENPEYAFKSTIKKNSVAIVSDCSRVLGLGPIKPAAGLAVMEGKAVLFKKIADIDAFPICLDTTDEDEIVRTVCNIAPAFGGINLEDIASVGGKSFNVEDKCKKLIKTKENPIPICHDDQHGTAVVVLAAMKNALRIANKDIRSAKFVFIGCGSAGYACYDLFKKAKMNPNNADVFHKIMDKNNHAELVTNIYKNRDDFDLLNCKEKIVAEDSARKEKMTLLEAMNDADAVIGLSESKKDGNVISEEMIQVMNPETPIVFALANPYPEISYQKAKKAGAEIVATALSGTPNQVNDIISMPAIFRGALDVGATEISTNMLLAATEALRSSVPQVNDVNHIISLPGRVEAVAEMAYQVAIVAKRDNLIRNHEWDKDRYKDEVTKRIEPFW</sequence>
<dbReference type="InterPro" id="IPR036291">
    <property type="entry name" value="NAD(P)-bd_dom_sf"/>
</dbReference>
<gene>
    <name evidence="4" type="ORF">DK846_11890</name>
</gene>
<dbReference type="PANTHER" id="PTHR43237">
    <property type="entry name" value="NADP-DEPENDENT MALIC ENZYME"/>
    <property type="match status" value="1"/>
</dbReference>
<keyword evidence="5" id="KW-1185">Reference proteome</keyword>
<evidence type="ECO:0000259" key="2">
    <source>
        <dbReference type="SMART" id="SM00919"/>
    </source>
</evidence>
<dbReference type="SMART" id="SM00919">
    <property type="entry name" value="Malic_M"/>
    <property type="match status" value="1"/>
</dbReference>
<comment type="caution">
    <text evidence="4">The sequence shown here is derived from an EMBL/GenBank/DDBJ whole genome shotgun (WGS) entry which is preliminary data.</text>
</comment>
<dbReference type="SUPFAM" id="SSF53223">
    <property type="entry name" value="Aminoacid dehydrogenase-like, N-terminal domain"/>
    <property type="match status" value="1"/>
</dbReference>
<accession>A0A2V2N7M0</accession>
<dbReference type="InterPro" id="IPR046346">
    <property type="entry name" value="Aminoacid_DH-like_N_sf"/>
</dbReference>
<organism evidence="4 5">
    <name type="scientific">Methanospirillum lacunae</name>
    <dbReference type="NCBI Taxonomy" id="668570"/>
    <lineage>
        <taxon>Archaea</taxon>
        <taxon>Methanobacteriati</taxon>
        <taxon>Methanobacteriota</taxon>
        <taxon>Stenosarchaea group</taxon>
        <taxon>Methanomicrobia</taxon>
        <taxon>Methanomicrobiales</taxon>
        <taxon>Methanospirillaceae</taxon>
        <taxon>Methanospirillum</taxon>
    </lineage>
</organism>
<dbReference type="SUPFAM" id="SSF51735">
    <property type="entry name" value="NAD(P)-binding Rossmann-fold domains"/>
    <property type="match status" value="1"/>
</dbReference>
<dbReference type="GeneID" id="97550294"/>
<dbReference type="PANTHER" id="PTHR43237:SF4">
    <property type="entry name" value="NADP-DEPENDENT MALIC ENZYME"/>
    <property type="match status" value="1"/>
</dbReference>
<evidence type="ECO:0000256" key="1">
    <source>
        <dbReference type="ARBA" id="ARBA00023002"/>
    </source>
</evidence>
<dbReference type="AlphaFoldDB" id="A0A2V2N7M0"/>
<reference evidence="4 5" key="1">
    <citation type="submission" date="2018-05" db="EMBL/GenBank/DDBJ databases">
        <title>Draft genome of Methanospirillum lacunae Ki8-1.</title>
        <authorList>
            <person name="Dueholm M.S."/>
            <person name="Nielsen P.H."/>
            <person name="Bakmann L.F."/>
            <person name="Otzen D.E."/>
        </authorList>
    </citation>
    <scope>NUCLEOTIDE SEQUENCE [LARGE SCALE GENOMIC DNA]</scope>
    <source>
        <strain evidence="4 5">Ki8-1</strain>
    </source>
</reference>